<dbReference type="InterPro" id="IPR055151">
    <property type="entry name" value="GH113"/>
</dbReference>
<comment type="caution">
    <text evidence="1">The sequence shown here is derived from an EMBL/GenBank/DDBJ whole genome shotgun (WGS) entry which is preliminary data.</text>
</comment>
<proteinExistence type="predicted"/>
<gene>
    <name evidence="1" type="ORF">FGM01_13020</name>
</gene>
<keyword evidence="2" id="KW-1185">Reference proteome</keyword>
<dbReference type="InterPro" id="IPR017853">
    <property type="entry name" value="GH"/>
</dbReference>
<reference evidence="1 2" key="1">
    <citation type="submission" date="2019-06" db="EMBL/GenBank/DDBJ databases">
        <title>Gramella sabulilitoris sp. nov., isolated from a marine sand.</title>
        <authorList>
            <person name="Yoon J.-H."/>
        </authorList>
    </citation>
    <scope>NUCLEOTIDE SEQUENCE [LARGE SCALE GENOMIC DNA]</scope>
    <source>
        <strain evidence="1 2">HSMS-1</strain>
    </source>
</reference>
<dbReference type="EMBL" id="VHSF01000003">
    <property type="protein sequence ID" value="TRO64407.1"/>
    <property type="molecule type" value="Genomic_DNA"/>
</dbReference>
<dbReference type="Gene3D" id="3.20.20.80">
    <property type="entry name" value="Glycosidases"/>
    <property type="match status" value="1"/>
</dbReference>
<dbReference type="SUPFAM" id="SSF51445">
    <property type="entry name" value="(Trans)glycosidases"/>
    <property type="match status" value="1"/>
</dbReference>
<dbReference type="OrthoDB" id="9773531at2"/>
<evidence type="ECO:0000313" key="2">
    <source>
        <dbReference type="Proteomes" id="UP000315131"/>
    </source>
</evidence>
<dbReference type="CDD" id="cd19608">
    <property type="entry name" value="GH113_mannanase-like"/>
    <property type="match status" value="1"/>
</dbReference>
<dbReference type="Proteomes" id="UP000315131">
    <property type="component" value="Unassembled WGS sequence"/>
</dbReference>
<keyword evidence="1" id="KW-0378">Hydrolase</keyword>
<evidence type="ECO:0000313" key="1">
    <source>
        <dbReference type="EMBL" id="TRO64407.1"/>
    </source>
</evidence>
<protein>
    <submittedName>
        <fullName evidence="1">Glycoside hydrolase</fullName>
    </submittedName>
</protein>
<dbReference type="Pfam" id="PF22612">
    <property type="entry name" value="GH113"/>
    <property type="match status" value="1"/>
</dbReference>
<accession>A0A550I095</accession>
<sequence>MARISKISIHVLILALIAVLSGSCQAEIPLKKINGISLVASRDSLRSEHILPMVEINANAVALVPYAFVPNKDEPRLIFNTERQWFGERVAGIEHAIKLLKKQDLRLMIKPHIWLRNGEFTGDFKASTESDWVKFESTYRDYILLYARIAEENNIETFCIGTELFNFADQRPDYWKQLIADVRSIYKGKLVYAENWDKVDKIEFWDQLDYIGVDAYFPLSEESSPTEEEIRNGWQNHKNMLEELSQEFNKPVMFTEYGYRSMDYALKEPWNSSRDISGINQELQARALKILYEEFWGENWFAGGYIWKWHQSENAGGPDNDRFTPQNKPAEAVIQKNHENFRN</sequence>
<dbReference type="RefSeq" id="WP_143411601.1">
    <property type="nucleotide sequence ID" value="NZ_VHSF01000003.1"/>
</dbReference>
<dbReference type="PROSITE" id="PS51257">
    <property type="entry name" value="PROKAR_LIPOPROTEIN"/>
    <property type="match status" value="1"/>
</dbReference>
<dbReference type="GO" id="GO:0016787">
    <property type="term" value="F:hydrolase activity"/>
    <property type="evidence" value="ECO:0007669"/>
    <property type="project" value="UniProtKB-KW"/>
</dbReference>
<name>A0A550I095_9FLAO</name>
<dbReference type="AlphaFoldDB" id="A0A550I095"/>
<organism evidence="1 2">
    <name type="scientific">Christiangramia sabulilitoris</name>
    <dbReference type="NCBI Taxonomy" id="2583991"/>
    <lineage>
        <taxon>Bacteria</taxon>
        <taxon>Pseudomonadati</taxon>
        <taxon>Bacteroidota</taxon>
        <taxon>Flavobacteriia</taxon>
        <taxon>Flavobacteriales</taxon>
        <taxon>Flavobacteriaceae</taxon>
        <taxon>Christiangramia</taxon>
    </lineage>
</organism>